<dbReference type="PROSITE" id="PS51761">
    <property type="entry name" value="GH11_3"/>
    <property type="match status" value="1"/>
</dbReference>
<keyword evidence="10" id="KW-0732">Signal</keyword>
<accession>A0A9D1NQN5</accession>
<evidence type="ECO:0000256" key="6">
    <source>
        <dbReference type="ARBA" id="ARBA00023277"/>
    </source>
</evidence>
<dbReference type="EMBL" id="DVOL01000020">
    <property type="protein sequence ID" value="HIV10374.1"/>
    <property type="molecule type" value="Genomic_DNA"/>
</dbReference>
<evidence type="ECO:0000259" key="11">
    <source>
        <dbReference type="PROSITE" id="PS51761"/>
    </source>
</evidence>
<dbReference type="PANTHER" id="PTHR46828:SF2">
    <property type="entry name" value="ENDO-1,4-BETA-XYLANASE A-RELATED"/>
    <property type="match status" value="1"/>
</dbReference>
<dbReference type="Pfam" id="PF00457">
    <property type="entry name" value="Glyco_hydro_11"/>
    <property type="match status" value="1"/>
</dbReference>
<evidence type="ECO:0000256" key="9">
    <source>
        <dbReference type="PROSITE-ProRule" id="PRU01097"/>
    </source>
</evidence>
<dbReference type="GO" id="GO:0045493">
    <property type="term" value="P:xylan catabolic process"/>
    <property type="evidence" value="ECO:0007669"/>
    <property type="project" value="UniProtKB-UniRule"/>
</dbReference>
<feature type="active site" description="Proton donor" evidence="9">
    <location>
        <position position="213"/>
    </location>
</feature>
<feature type="domain" description="GH11" evidence="11">
    <location>
        <begin position="32"/>
        <end position="226"/>
    </location>
</feature>
<reference evidence="12" key="1">
    <citation type="submission" date="2020-10" db="EMBL/GenBank/DDBJ databases">
        <authorList>
            <person name="Gilroy R."/>
        </authorList>
    </citation>
    <scope>NUCLEOTIDE SEQUENCE</scope>
    <source>
        <strain evidence="12">1370</strain>
    </source>
</reference>
<evidence type="ECO:0000256" key="3">
    <source>
        <dbReference type="ARBA" id="ARBA00012590"/>
    </source>
</evidence>
<protein>
    <recommendedName>
        <fullName evidence="3 9">endo-1,4-beta-xylanase</fullName>
        <ecNumber evidence="3 9">3.2.1.8</ecNumber>
    </recommendedName>
</protein>
<evidence type="ECO:0000256" key="1">
    <source>
        <dbReference type="ARBA" id="ARBA00000681"/>
    </source>
</evidence>
<dbReference type="InterPro" id="IPR013320">
    <property type="entry name" value="ConA-like_dom_sf"/>
</dbReference>
<reference evidence="12" key="2">
    <citation type="journal article" date="2021" name="PeerJ">
        <title>Extensive microbial diversity within the chicken gut microbiome revealed by metagenomics and culture.</title>
        <authorList>
            <person name="Gilroy R."/>
            <person name="Ravi A."/>
            <person name="Getino M."/>
            <person name="Pursley I."/>
            <person name="Horton D.L."/>
            <person name="Alikhan N.F."/>
            <person name="Baker D."/>
            <person name="Gharbi K."/>
            <person name="Hall N."/>
            <person name="Watson M."/>
            <person name="Adriaenssens E.M."/>
            <person name="Foster-Nyarko E."/>
            <person name="Jarju S."/>
            <person name="Secka A."/>
            <person name="Antonio M."/>
            <person name="Oren A."/>
            <person name="Chaudhuri R.R."/>
            <person name="La Ragione R."/>
            <person name="Hildebrand F."/>
            <person name="Pallen M.J."/>
        </authorList>
    </citation>
    <scope>NUCLEOTIDE SEQUENCE</scope>
    <source>
        <strain evidence="12">1370</strain>
    </source>
</reference>
<dbReference type="PANTHER" id="PTHR46828">
    <property type="entry name" value="ENDO-1,4-BETA-XYLANASE A-RELATED"/>
    <property type="match status" value="1"/>
</dbReference>
<sequence>MRKAFLKLLAPAIALMLCLTCCASGDSEPWKTITDYEIGEYDGYSYELWKDSGDTTMSIYEDGVFECEWENINNALFRTGRKYDCTQTWQEIGNIQIEYDVDYRPDGNSYLALYGWTREPLVEYYIVESWGNWRPPGGVPTATITVDGALYDIYETTRYNAPSIDGNTTFQQYWAVRQEKSSSGTIKVGDVFTAWESLGMKLGKFYEASLTVEGYQSKGYARVNKNEITISDSVPEIPKGAGPMEPDENGVYEEAVFEQSEDSWQARGDCSVELSSAAAKSGDSSLLVKGRRESWNGAGRSLAASTFKPGEVFSFSVFAMQDSVDEEIFKLTLQYTANGQTDYAGIAEVTASRGEWAELSNASFVIPDGASGLLLYVETDSGTNSFYIDDAKIAVGEEPSGEQTDSQAEGDA</sequence>
<organism evidence="12 13">
    <name type="scientific">Candidatus Faeciplasma avium</name>
    <dbReference type="NCBI Taxonomy" id="2840798"/>
    <lineage>
        <taxon>Bacteria</taxon>
        <taxon>Bacillati</taxon>
        <taxon>Bacillota</taxon>
        <taxon>Clostridia</taxon>
        <taxon>Eubacteriales</taxon>
        <taxon>Oscillospiraceae</taxon>
        <taxon>Oscillospiraceae incertae sedis</taxon>
        <taxon>Candidatus Faeciplasma</taxon>
    </lineage>
</organism>
<keyword evidence="6 9" id="KW-0119">Carbohydrate metabolism</keyword>
<dbReference type="InterPro" id="IPR033123">
    <property type="entry name" value="GH11_dom"/>
</dbReference>
<comment type="pathway">
    <text evidence="2 9">Glycan degradation; xylan degradation.</text>
</comment>
<evidence type="ECO:0000256" key="2">
    <source>
        <dbReference type="ARBA" id="ARBA00004851"/>
    </source>
</evidence>
<dbReference type="Proteomes" id="UP000823960">
    <property type="component" value="Unassembled WGS sequence"/>
</dbReference>
<evidence type="ECO:0000256" key="10">
    <source>
        <dbReference type="SAM" id="SignalP"/>
    </source>
</evidence>
<dbReference type="Pfam" id="PF02018">
    <property type="entry name" value="CBM_4_9"/>
    <property type="match status" value="1"/>
</dbReference>
<dbReference type="SUPFAM" id="SSF49785">
    <property type="entry name" value="Galactose-binding domain-like"/>
    <property type="match status" value="1"/>
</dbReference>
<dbReference type="InterPro" id="IPR018208">
    <property type="entry name" value="GH11_AS_1"/>
</dbReference>
<proteinExistence type="inferred from homology"/>
<name>A0A9D1NQN5_9FIRM</name>
<dbReference type="GO" id="GO:0031176">
    <property type="term" value="F:endo-1,4-beta-xylanase activity"/>
    <property type="evidence" value="ECO:0007669"/>
    <property type="project" value="UniProtKB-UniRule"/>
</dbReference>
<evidence type="ECO:0000256" key="8">
    <source>
        <dbReference type="ARBA" id="ARBA00023326"/>
    </source>
</evidence>
<evidence type="ECO:0000256" key="7">
    <source>
        <dbReference type="ARBA" id="ARBA00023295"/>
    </source>
</evidence>
<dbReference type="PROSITE" id="PS00776">
    <property type="entry name" value="GH11_1"/>
    <property type="match status" value="1"/>
</dbReference>
<feature type="active site" description="Nucleophile" evidence="9">
    <location>
        <position position="123"/>
    </location>
</feature>
<keyword evidence="8 9" id="KW-0624">Polysaccharide degradation</keyword>
<dbReference type="InterPro" id="IPR013319">
    <property type="entry name" value="GH11/12"/>
</dbReference>
<dbReference type="AlphaFoldDB" id="A0A9D1NQN5"/>
<feature type="signal peptide" evidence="10">
    <location>
        <begin position="1"/>
        <end position="23"/>
    </location>
</feature>
<dbReference type="InterPro" id="IPR001137">
    <property type="entry name" value="Glyco_hydro_11"/>
</dbReference>
<keyword evidence="5 9" id="KW-0378">Hydrolase</keyword>
<comment type="caution">
    <text evidence="12">The sequence shown here is derived from an EMBL/GenBank/DDBJ whole genome shotgun (WGS) entry which is preliminary data.</text>
</comment>
<feature type="chain" id="PRO_5038800281" description="endo-1,4-beta-xylanase" evidence="10">
    <location>
        <begin position="24"/>
        <end position="412"/>
    </location>
</feature>
<keyword evidence="4 9" id="KW-0858">Xylan degradation</keyword>
<evidence type="ECO:0000313" key="12">
    <source>
        <dbReference type="EMBL" id="HIV10374.1"/>
    </source>
</evidence>
<dbReference type="InterPro" id="IPR008979">
    <property type="entry name" value="Galactose-bd-like_sf"/>
</dbReference>
<comment type="catalytic activity">
    <reaction evidence="1 9">
        <text>Endohydrolysis of (1-&gt;4)-beta-D-xylosidic linkages in xylans.</text>
        <dbReference type="EC" id="3.2.1.8"/>
    </reaction>
</comment>
<dbReference type="PRINTS" id="PR00911">
    <property type="entry name" value="GLHYDRLASE11"/>
</dbReference>
<comment type="similarity">
    <text evidence="9">Belongs to the glycosyl hydrolase 11 (cellulase G) family.</text>
</comment>
<evidence type="ECO:0000313" key="13">
    <source>
        <dbReference type="Proteomes" id="UP000823960"/>
    </source>
</evidence>
<keyword evidence="7 9" id="KW-0326">Glycosidase</keyword>
<gene>
    <name evidence="12" type="ORF">IAD28_01600</name>
</gene>
<evidence type="ECO:0000256" key="4">
    <source>
        <dbReference type="ARBA" id="ARBA00022651"/>
    </source>
</evidence>
<dbReference type="Gene3D" id="2.60.120.260">
    <property type="entry name" value="Galactose-binding domain-like"/>
    <property type="match status" value="1"/>
</dbReference>
<dbReference type="InterPro" id="IPR003305">
    <property type="entry name" value="CenC_carb-bd"/>
</dbReference>
<dbReference type="EC" id="3.2.1.8" evidence="3 9"/>
<evidence type="ECO:0000256" key="5">
    <source>
        <dbReference type="ARBA" id="ARBA00022801"/>
    </source>
</evidence>
<dbReference type="SUPFAM" id="SSF49899">
    <property type="entry name" value="Concanavalin A-like lectins/glucanases"/>
    <property type="match status" value="1"/>
</dbReference>
<dbReference type="Gene3D" id="2.60.120.180">
    <property type="match status" value="1"/>
</dbReference>